<proteinExistence type="predicted"/>
<protein>
    <submittedName>
        <fullName evidence="1">Uncharacterized protein</fullName>
    </submittedName>
</protein>
<reference evidence="1 2" key="1">
    <citation type="submission" date="2020-04" db="EMBL/GenBank/DDBJ databases">
        <title>Novel Mycoplasma species detected in Phocoena phocoena (harbor porpoise) from the USA.</title>
        <authorList>
            <person name="Volokhov D.V."/>
        </authorList>
    </citation>
    <scope>NUCLEOTIDE SEQUENCE [LARGE SCALE GENOMIC DNA]</scope>
    <source>
        <strain evidence="1 2">C264-NAS</strain>
    </source>
</reference>
<dbReference type="Proteomes" id="UP000501728">
    <property type="component" value="Chromosome"/>
</dbReference>
<keyword evidence="2" id="KW-1185">Reference proteome</keyword>
<gene>
    <name evidence="1" type="ORF">HGG64_03160</name>
</gene>
<evidence type="ECO:0000313" key="2">
    <source>
        <dbReference type="Proteomes" id="UP000501728"/>
    </source>
</evidence>
<name>A0A858U5Y3_9MOLU</name>
<sequence length="46" mass="5227">MLLGYSKSFKINDKDINLDNNGVLSNGYVVYKITNFKDGQKLTLMI</sequence>
<evidence type="ECO:0000313" key="1">
    <source>
        <dbReference type="EMBL" id="QJG66675.1"/>
    </source>
</evidence>
<dbReference type="EMBL" id="CP051480">
    <property type="protein sequence ID" value="QJG66675.1"/>
    <property type="molecule type" value="Genomic_DNA"/>
</dbReference>
<dbReference type="AlphaFoldDB" id="A0A858U5Y3"/>
<dbReference type="RefSeq" id="WP_169580498.1">
    <property type="nucleotide sequence ID" value="NZ_CP051480.1"/>
</dbReference>
<organism evidence="1 2">
    <name type="scientific">Mycoplasma phocoeninasale</name>
    <dbReference type="NCBI Taxonomy" id="2726117"/>
    <lineage>
        <taxon>Bacteria</taxon>
        <taxon>Bacillati</taxon>
        <taxon>Mycoplasmatota</taxon>
        <taxon>Mollicutes</taxon>
        <taxon>Mycoplasmataceae</taxon>
        <taxon>Mycoplasma</taxon>
    </lineage>
</organism>
<dbReference type="KEGG" id="mphn:HGG64_03160"/>
<accession>A0A858U5Y3</accession>